<evidence type="ECO:0000256" key="1">
    <source>
        <dbReference type="ARBA" id="ARBA00006817"/>
    </source>
</evidence>
<keyword evidence="5" id="KW-1185">Reference proteome</keyword>
<reference evidence="4 5" key="1">
    <citation type="submission" date="2024-04" db="EMBL/GenBank/DDBJ databases">
        <title>Novel species of the genus Ideonella isolated from streams.</title>
        <authorList>
            <person name="Lu H."/>
        </authorList>
    </citation>
    <scope>NUCLEOTIDE SEQUENCE [LARGE SCALE GENOMIC DNA]</scope>
    <source>
        <strain evidence="4 5">DXS22W</strain>
    </source>
</reference>
<dbReference type="RefSeq" id="WP_341409031.1">
    <property type="nucleotide sequence ID" value="NZ_JBBUTH010000001.1"/>
</dbReference>
<dbReference type="EMBL" id="JBBUTH010000001">
    <property type="protein sequence ID" value="MEK8049363.1"/>
    <property type="molecule type" value="Genomic_DNA"/>
</dbReference>
<feature type="domain" description="Activator of Hsp90 ATPase homologue 1/2-like C-terminal" evidence="3">
    <location>
        <begin position="43"/>
        <end position="174"/>
    </location>
</feature>
<comment type="similarity">
    <text evidence="1">Belongs to the AHA1 family.</text>
</comment>
<dbReference type="InterPro" id="IPR013538">
    <property type="entry name" value="ASHA1/2-like_C"/>
</dbReference>
<dbReference type="Gene3D" id="3.30.530.20">
    <property type="match status" value="1"/>
</dbReference>
<protein>
    <submittedName>
        <fullName evidence="4">SRPBCC domain-containing protein</fullName>
    </submittedName>
</protein>
<evidence type="ECO:0000259" key="3">
    <source>
        <dbReference type="Pfam" id="PF08327"/>
    </source>
</evidence>
<dbReference type="Proteomes" id="UP001365405">
    <property type="component" value="Unassembled WGS sequence"/>
</dbReference>
<gene>
    <name evidence="4" type="ORF">AACH10_03835</name>
</gene>
<evidence type="ECO:0000313" key="4">
    <source>
        <dbReference type="EMBL" id="MEK8049363.1"/>
    </source>
</evidence>
<organism evidence="4 5">
    <name type="scientific">Pseudaquabacterium inlustre</name>
    <dbReference type="NCBI Taxonomy" id="2984192"/>
    <lineage>
        <taxon>Bacteria</taxon>
        <taxon>Pseudomonadati</taxon>
        <taxon>Pseudomonadota</taxon>
        <taxon>Betaproteobacteria</taxon>
        <taxon>Burkholderiales</taxon>
        <taxon>Sphaerotilaceae</taxon>
        <taxon>Pseudaquabacterium</taxon>
    </lineage>
</organism>
<dbReference type="SUPFAM" id="SSF55961">
    <property type="entry name" value="Bet v1-like"/>
    <property type="match status" value="1"/>
</dbReference>
<dbReference type="Pfam" id="PF08327">
    <property type="entry name" value="AHSA1"/>
    <property type="match status" value="1"/>
</dbReference>
<dbReference type="InterPro" id="IPR023393">
    <property type="entry name" value="START-like_dom_sf"/>
</dbReference>
<feature type="chain" id="PRO_5045923411" evidence="2">
    <location>
        <begin position="28"/>
        <end position="198"/>
    </location>
</feature>
<proteinExistence type="inferred from homology"/>
<evidence type="ECO:0000256" key="2">
    <source>
        <dbReference type="SAM" id="SignalP"/>
    </source>
</evidence>
<evidence type="ECO:0000313" key="5">
    <source>
        <dbReference type="Proteomes" id="UP001365405"/>
    </source>
</evidence>
<keyword evidence="2" id="KW-0732">Signal</keyword>
<sequence length="198" mass="22132">MTHALLARRLILAQIGLVSLLGLAATAATGAERAIDKEVVVEATPDQVWAAWTTREGIVGFFAPDARVEARVGGPFQIHFDPQAEPGLKGADDARFLALQPPRMLSFDWNAPPSLPQARQQRTLVVVRLAPVDERRTRVTLHHVGWGDGGEWDRAYTYFDTAWGRVLANLQRRFEQGPIDWRPWLEQLAAQRQRAAKP</sequence>
<feature type="signal peptide" evidence="2">
    <location>
        <begin position="1"/>
        <end position="27"/>
    </location>
</feature>
<dbReference type="CDD" id="cd07814">
    <property type="entry name" value="SRPBCC_CalC_Aha1-like"/>
    <property type="match status" value="1"/>
</dbReference>
<accession>A0ABU9CBV7</accession>
<comment type="caution">
    <text evidence="4">The sequence shown here is derived from an EMBL/GenBank/DDBJ whole genome shotgun (WGS) entry which is preliminary data.</text>
</comment>
<name>A0ABU9CBV7_9BURK</name>